<keyword evidence="1" id="KW-1133">Transmembrane helix</keyword>
<dbReference type="RefSeq" id="XP_036361055.1">
    <property type="nucleotide sequence ID" value="XM_036505162.1"/>
</dbReference>
<dbReference type="Proteomes" id="UP000515154">
    <property type="component" value="Linkage group LG8"/>
</dbReference>
<protein>
    <submittedName>
        <fullName evidence="3">Uncharacterized protein LOC118764391</fullName>
    </submittedName>
</protein>
<accession>A0A7E6F1A8</accession>
<dbReference type="KEGG" id="osn:118764391"/>
<evidence type="ECO:0000256" key="1">
    <source>
        <dbReference type="SAM" id="Phobius"/>
    </source>
</evidence>
<gene>
    <name evidence="3" type="primary">LOC118764391</name>
</gene>
<keyword evidence="1" id="KW-0812">Transmembrane</keyword>
<evidence type="ECO:0000313" key="3">
    <source>
        <dbReference type="RefSeq" id="XP_036361055.1"/>
    </source>
</evidence>
<sequence>MKVSNQYNMIVSLLQVFTIIFLVILNLKSVESNKIEQLFRETTTSRCLNVPSAATEYTTSVIECAARCMMNEECGYFSYCNEKCKIFKLFYDENIDDINCDCLSYMKHSVSSTSWQKVFEMNNNTFKRSPIYKYWNILPIEKVKLALRKNNTDVHSLIFDGRGTTYKSWFSDSRLISTPWFGNLSANYNLYFNEERFAIWPHTLYSAMKAQKKDGNNTGYAVHYRENLRNESERNYVDAMDIYILLT</sequence>
<keyword evidence="1" id="KW-0472">Membrane</keyword>
<organism evidence="2 3">
    <name type="scientific">Octopus sinensis</name>
    <name type="common">East Asian common octopus</name>
    <dbReference type="NCBI Taxonomy" id="2607531"/>
    <lineage>
        <taxon>Eukaryota</taxon>
        <taxon>Metazoa</taxon>
        <taxon>Spiralia</taxon>
        <taxon>Lophotrochozoa</taxon>
        <taxon>Mollusca</taxon>
        <taxon>Cephalopoda</taxon>
        <taxon>Coleoidea</taxon>
        <taxon>Octopodiformes</taxon>
        <taxon>Octopoda</taxon>
        <taxon>Incirrata</taxon>
        <taxon>Octopodidae</taxon>
        <taxon>Octopus</taxon>
    </lineage>
</organism>
<name>A0A7E6F1A8_9MOLL</name>
<keyword evidence="2" id="KW-1185">Reference proteome</keyword>
<dbReference type="AlphaFoldDB" id="A0A7E6F1A8"/>
<feature type="transmembrane region" description="Helical" evidence="1">
    <location>
        <begin position="6"/>
        <end position="27"/>
    </location>
</feature>
<reference evidence="3" key="1">
    <citation type="submission" date="2025-08" db="UniProtKB">
        <authorList>
            <consortium name="RefSeq"/>
        </authorList>
    </citation>
    <scope>IDENTIFICATION</scope>
</reference>
<proteinExistence type="predicted"/>
<evidence type="ECO:0000313" key="2">
    <source>
        <dbReference type="Proteomes" id="UP000515154"/>
    </source>
</evidence>